<reference evidence="2" key="1">
    <citation type="submission" date="2020-10" db="EMBL/GenBank/DDBJ databases">
        <title>Connecting structure to function with the recovery of over 1000 high-quality activated sludge metagenome-assembled genomes encoding full-length rRNA genes using long-read sequencing.</title>
        <authorList>
            <person name="Singleton C.M."/>
            <person name="Petriglieri F."/>
            <person name="Kristensen J.M."/>
            <person name="Kirkegaard R.H."/>
            <person name="Michaelsen T.Y."/>
            <person name="Andersen M.H."/>
            <person name="Karst S.M."/>
            <person name="Dueholm M.S."/>
            <person name="Nielsen P.H."/>
            <person name="Albertsen M."/>
        </authorList>
    </citation>
    <scope>NUCLEOTIDE SEQUENCE</scope>
    <source>
        <strain evidence="2">Skiv_18-Q3-R9-52_MAXAC.067</strain>
    </source>
</reference>
<dbReference type="Pfam" id="PF12804">
    <property type="entry name" value="NTP_transf_3"/>
    <property type="match status" value="1"/>
</dbReference>
<dbReference type="Proteomes" id="UP000886657">
    <property type="component" value="Unassembled WGS sequence"/>
</dbReference>
<gene>
    <name evidence="2" type="ORF">IPP58_00155</name>
</gene>
<accession>A0A9D7XGR8</accession>
<protein>
    <submittedName>
        <fullName evidence="2">NTP transferase domain-containing protein</fullName>
    </submittedName>
</protein>
<dbReference type="InterPro" id="IPR025877">
    <property type="entry name" value="MobA-like_NTP_Trfase"/>
</dbReference>
<dbReference type="InterPro" id="IPR029044">
    <property type="entry name" value="Nucleotide-diphossugar_trans"/>
</dbReference>
<name>A0A9D7XGR8_9BACT</name>
<dbReference type="EMBL" id="JADKIO010000002">
    <property type="protein sequence ID" value="MBK9794913.1"/>
    <property type="molecule type" value="Genomic_DNA"/>
</dbReference>
<keyword evidence="2" id="KW-0808">Transferase</keyword>
<feature type="domain" description="MobA-like NTP transferase" evidence="1">
    <location>
        <begin position="3"/>
        <end position="57"/>
    </location>
</feature>
<dbReference type="SUPFAM" id="SSF53448">
    <property type="entry name" value="Nucleotide-diphospho-sugar transferases"/>
    <property type="match status" value="1"/>
</dbReference>
<dbReference type="GO" id="GO:0016779">
    <property type="term" value="F:nucleotidyltransferase activity"/>
    <property type="evidence" value="ECO:0007669"/>
    <property type="project" value="UniProtKB-ARBA"/>
</dbReference>
<dbReference type="AlphaFoldDB" id="A0A9D7XGR8"/>
<organism evidence="2 3">
    <name type="scientific">Candidatus Geothrix skivensis</name>
    <dbReference type="NCBI Taxonomy" id="2954439"/>
    <lineage>
        <taxon>Bacteria</taxon>
        <taxon>Pseudomonadati</taxon>
        <taxon>Acidobacteriota</taxon>
        <taxon>Holophagae</taxon>
        <taxon>Holophagales</taxon>
        <taxon>Holophagaceae</taxon>
        <taxon>Geothrix</taxon>
    </lineage>
</organism>
<evidence type="ECO:0000313" key="2">
    <source>
        <dbReference type="EMBL" id="MBK9794913.1"/>
    </source>
</evidence>
<dbReference type="Gene3D" id="3.90.550.10">
    <property type="entry name" value="Spore Coat Polysaccharide Biosynthesis Protein SpsA, Chain A"/>
    <property type="match status" value="1"/>
</dbReference>
<comment type="caution">
    <text evidence="2">The sequence shown here is derived from an EMBL/GenBank/DDBJ whole genome shotgun (WGS) entry which is preliminary data.</text>
</comment>
<evidence type="ECO:0000313" key="3">
    <source>
        <dbReference type="Proteomes" id="UP000886657"/>
    </source>
</evidence>
<evidence type="ECO:0000259" key="1">
    <source>
        <dbReference type="Pfam" id="PF12804"/>
    </source>
</evidence>
<proteinExistence type="predicted"/>
<sequence>MDVVVLAGGLGTRLRSVVGNLPKLLAPVDGRPFANYLLETLDRQSQVDRVIFATGRRSPS</sequence>